<sequence length="64" mass="7295">MIRSIYVLKGLLRFSYQFQIAVSNLGVLISCSFGSNVCLCTIQNNLKSEYGGTKVRRQILWSYI</sequence>
<accession>A0A0A9HLW4</accession>
<dbReference type="EMBL" id="GBRH01160169">
    <property type="protein sequence ID" value="JAE37727.1"/>
    <property type="molecule type" value="Transcribed_RNA"/>
</dbReference>
<evidence type="ECO:0000313" key="1">
    <source>
        <dbReference type="EMBL" id="JAE37727.1"/>
    </source>
</evidence>
<name>A0A0A9HLW4_ARUDO</name>
<reference evidence="1" key="2">
    <citation type="journal article" date="2015" name="Data Brief">
        <title>Shoot transcriptome of the giant reed, Arundo donax.</title>
        <authorList>
            <person name="Barrero R.A."/>
            <person name="Guerrero F.D."/>
            <person name="Moolhuijzen P."/>
            <person name="Goolsby J.A."/>
            <person name="Tidwell J."/>
            <person name="Bellgard S.E."/>
            <person name="Bellgard M.I."/>
        </authorList>
    </citation>
    <scope>NUCLEOTIDE SEQUENCE</scope>
    <source>
        <tissue evidence="1">Shoot tissue taken approximately 20 cm above the soil surface</tissue>
    </source>
</reference>
<proteinExistence type="predicted"/>
<dbReference type="AlphaFoldDB" id="A0A0A9HLW4"/>
<protein>
    <submittedName>
        <fullName evidence="1">Uncharacterized protein</fullName>
    </submittedName>
</protein>
<organism evidence="1">
    <name type="scientific">Arundo donax</name>
    <name type="common">Giant reed</name>
    <name type="synonym">Donax arundinaceus</name>
    <dbReference type="NCBI Taxonomy" id="35708"/>
    <lineage>
        <taxon>Eukaryota</taxon>
        <taxon>Viridiplantae</taxon>
        <taxon>Streptophyta</taxon>
        <taxon>Embryophyta</taxon>
        <taxon>Tracheophyta</taxon>
        <taxon>Spermatophyta</taxon>
        <taxon>Magnoliopsida</taxon>
        <taxon>Liliopsida</taxon>
        <taxon>Poales</taxon>
        <taxon>Poaceae</taxon>
        <taxon>PACMAD clade</taxon>
        <taxon>Arundinoideae</taxon>
        <taxon>Arundineae</taxon>
        <taxon>Arundo</taxon>
    </lineage>
</organism>
<dbReference type="PROSITE" id="PS51257">
    <property type="entry name" value="PROKAR_LIPOPROTEIN"/>
    <property type="match status" value="1"/>
</dbReference>
<reference evidence="1" key="1">
    <citation type="submission" date="2014-09" db="EMBL/GenBank/DDBJ databases">
        <authorList>
            <person name="Magalhaes I.L.F."/>
            <person name="Oliveira U."/>
            <person name="Santos F.R."/>
            <person name="Vidigal T.H.D.A."/>
            <person name="Brescovit A.D."/>
            <person name="Santos A.J."/>
        </authorList>
    </citation>
    <scope>NUCLEOTIDE SEQUENCE</scope>
    <source>
        <tissue evidence="1">Shoot tissue taken approximately 20 cm above the soil surface</tissue>
    </source>
</reference>